<dbReference type="InterPro" id="IPR000064">
    <property type="entry name" value="NLP_P60_dom"/>
</dbReference>
<keyword evidence="4" id="KW-0677">Repeat</keyword>
<dbReference type="InterPro" id="IPR018392">
    <property type="entry name" value="LysM"/>
</dbReference>
<dbReference type="Pfam" id="PF00877">
    <property type="entry name" value="NLPC_P60"/>
    <property type="match status" value="1"/>
</dbReference>
<evidence type="ECO:0000313" key="10">
    <source>
        <dbReference type="Proteomes" id="UP001180481"/>
    </source>
</evidence>
<evidence type="ECO:0000256" key="5">
    <source>
        <dbReference type="ARBA" id="ARBA00022801"/>
    </source>
</evidence>
<dbReference type="Pfam" id="PF01476">
    <property type="entry name" value="LysM"/>
    <property type="match status" value="4"/>
</dbReference>
<keyword evidence="2" id="KW-0645">Protease</keyword>
<feature type="domain" description="LysM" evidence="7">
    <location>
        <begin position="85"/>
        <end position="129"/>
    </location>
</feature>
<protein>
    <submittedName>
        <fullName evidence="9">LysM peptidoglycan-binding domain-containing protein</fullName>
    </submittedName>
</protein>
<dbReference type="InterPro" id="IPR052062">
    <property type="entry name" value="Murein_DD/LD_carboxypeptidase"/>
</dbReference>
<gene>
    <name evidence="9" type="ORF">RF683_02945</name>
</gene>
<feature type="domain" description="LysM" evidence="7">
    <location>
        <begin position="166"/>
        <end position="210"/>
    </location>
</feature>
<feature type="domain" description="LysM" evidence="7">
    <location>
        <begin position="281"/>
        <end position="329"/>
    </location>
</feature>
<dbReference type="Gene3D" id="3.10.350.10">
    <property type="entry name" value="LysM domain"/>
    <property type="match status" value="4"/>
</dbReference>
<dbReference type="PANTHER" id="PTHR47360:SF1">
    <property type="entry name" value="ENDOPEPTIDASE NLPC-RELATED"/>
    <property type="match status" value="1"/>
</dbReference>
<keyword evidence="5" id="KW-0378">Hydrolase</keyword>
<name>A0ABY9RB91_9FLAO</name>
<evidence type="ECO:0000259" key="7">
    <source>
        <dbReference type="PROSITE" id="PS51782"/>
    </source>
</evidence>
<evidence type="ECO:0000256" key="2">
    <source>
        <dbReference type="ARBA" id="ARBA00022670"/>
    </source>
</evidence>
<dbReference type="RefSeq" id="WP_309532729.1">
    <property type="nucleotide sequence ID" value="NZ_CP133721.1"/>
</dbReference>
<dbReference type="PANTHER" id="PTHR47360">
    <property type="entry name" value="MUREIN DD-ENDOPEPTIDASE MEPS/MUREIN LD-CARBOXYPEPTIDASE"/>
    <property type="match status" value="1"/>
</dbReference>
<keyword evidence="10" id="KW-1185">Reference proteome</keyword>
<dbReference type="CDD" id="cd00118">
    <property type="entry name" value="LysM"/>
    <property type="match status" value="4"/>
</dbReference>
<dbReference type="SMART" id="SM00257">
    <property type="entry name" value="LysM"/>
    <property type="match status" value="4"/>
</dbReference>
<dbReference type="PROSITE" id="PS51935">
    <property type="entry name" value="NLPC_P60"/>
    <property type="match status" value="1"/>
</dbReference>
<evidence type="ECO:0000256" key="4">
    <source>
        <dbReference type="ARBA" id="ARBA00022737"/>
    </source>
</evidence>
<dbReference type="Gene3D" id="3.90.1720.10">
    <property type="entry name" value="endopeptidase domain like (from Nostoc punctiforme)"/>
    <property type="match status" value="1"/>
</dbReference>
<comment type="similarity">
    <text evidence="1">Belongs to the peptidase C40 family.</text>
</comment>
<proteinExistence type="inferred from homology"/>
<evidence type="ECO:0000313" key="9">
    <source>
        <dbReference type="EMBL" id="WMW78419.1"/>
    </source>
</evidence>
<feature type="domain" description="LysM" evidence="7">
    <location>
        <begin position="23"/>
        <end position="66"/>
    </location>
</feature>
<keyword evidence="6" id="KW-0788">Thiol protease</keyword>
<keyword evidence="3" id="KW-0732">Signal</keyword>
<feature type="domain" description="NlpC/P60" evidence="8">
    <location>
        <begin position="361"/>
        <end position="486"/>
    </location>
</feature>
<reference evidence="9" key="1">
    <citation type="submission" date="2023-09" db="EMBL/GenBank/DDBJ databases">
        <title>Flavobacterium sp. 20NA77.7 isolated from freshwater.</title>
        <authorList>
            <person name="Le V."/>
            <person name="Ko S.-R."/>
            <person name="Ahn C.-Y."/>
            <person name="Oh H.-M."/>
        </authorList>
    </citation>
    <scope>NUCLEOTIDE SEQUENCE</scope>
    <source>
        <strain evidence="9">20NA77.7</strain>
    </source>
</reference>
<evidence type="ECO:0000256" key="6">
    <source>
        <dbReference type="ARBA" id="ARBA00022807"/>
    </source>
</evidence>
<dbReference type="PROSITE" id="PS51782">
    <property type="entry name" value="LYSM"/>
    <property type="match status" value="4"/>
</dbReference>
<dbReference type="Proteomes" id="UP001180481">
    <property type="component" value="Chromosome"/>
</dbReference>
<dbReference type="InterPro" id="IPR036779">
    <property type="entry name" value="LysM_dom_sf"/>
</dbReference>
<sequence>MRLKYIFIFLFFICNYSFAQQTLKHKVVKGESVYTIAKKYDVLESEILALNPQAKGLLQLDMELRIPKKSKKKELEKKKFVPKGPSHTIAPGESLSTIADKYNISIEKLRDANPHIVNDQIQMGELLALPKGIKKEIPKKESKKEEKKEVKKEEKKLLQKQDIATTKHIILSGESFYVIAKKYQISIDELRTANPQISNDKLKVGDELTIPSSKEVKPKEILPKQKLESKTVVVKNDSNTTTVKPVMEPIKQNRVIENKSEAIVNSVGQTSVYEDCEILITTHLVTPKETKFGISKKYGLTVKELDALNPSITKLIPGEVLIIKKKQLSEILPPNPTDSENLTIITPVNYIPVPPMDAAAEEKANYLIAKASEYIGIRYRSGGTDPKGFDCSGFMFYMFNHIEMKLPHSSQDQATLGVRIDPSQAQKGDLIFFKTTRRGIGHVGMITEINGDEIKFIHSSTNSGIVISSTKEGYYAKRFVQINRVL</sequence>
<evidence type="ECO:0000256" key="1">
    <source>
        <dbReference type="ARBA" id="ARBA00007074"/>
    </source>
</evidence>
<dbReference type="SUPFAM" id="SSF54106">
    <property type="entry name" value="LysM domain"/>
    <property type="match status" value="4"/>
</dbReference>
<dbReference type="InterPro" id="IPR038765">
    <property type="entry name" value="Papain-like_cys_pep_sf"/>
</dbReference>
<dbReference type="SUPFAM" id="SSF54001">
    <property type="entry name" value="Cysteine proteinases"/>
    <property type="match status" value="1"/>
</dbReference>
<dbReference type="EMBL" id="CP133721">
    <property type="protein sequence ID" value="WMW78419.1"/>
    <property type="molecule type" value="Genomic_DNA"/>
</dbReference>
<organism evidence="9 10">
    <name type="scientific">Flavobacterium nakdongensis</name>
    <dbReference type="NCBI Taxonomy" id="3073563"/>
    <lineage>
        <taxon>Bacteria</taxon>
        <taxon>Pseudomonadati</taxon>
        <taxon>Bacteroidota</taxon>
        <taxon>Flavobacteriia</taxon>
        <taxon>Flavobacteriales</taxon>
        <taxon>Flavobacteriaceae</taxon>
        <taxon>Flavobacterium</taxon>
    </lineage>
</organism>
<evidence type="ECO:0000259" key="8">
    <source>
        <dbReference type="PROSITE" id="PS51935"/>
    </source>
</evidence>
<evidence type="ECO:0000256" key="3">
    <source>
        <dbReference type="ARBA" id="ARBA00022729"/>
    </source>
</evidence>
<accession>A0ABY9RB91</accession>